<keyword evidence="4 7" id="KW-0547">Nucleotide-binding</keyword>
<dbReference type="Proteomes" id="UP001161325">
    <property type="component" value="Unassembled WGS sequence"/>
</dbReference>
<keyword evidence="11" id="KW-1185">Reference proteome</keyword>
<feature type="binding site" evidence="7">
    <location>
        <begin position="106"/>
        <end position="110"/>
    </location>
    <ligand>
        <name>GTP</name>
        <dbReference type="ChEBI" id="CHEBI:37565"/>
    </ligand>
</feature>
<comment type="function">
    <text evidence="7">Increases the formation of ribosomal termination complexes and stimulates activities of RF-1 and RF-2. It binds guanine nucleotides and has strong preference for UGA stop codons. It may interact directly with the ribosome. The stimulation of RF-1 and RF-2 is significantly reduced by GTP and GDP, but not by GMP.</text>
</comment>
<dbReference type="InterPro" id="IPR027417">
    <property type="entry name" value="P-loop_NTPase"/>
</dbReference>
<dbReference type="GO" id="GO:0005525">
    <property type="term" value="F:GTP binding"/>
    <property type="evidence" value="ECO:0007669"/>
    <property type="project" value="UniProtKB-UniRule"/>
</dbReference>
<name>A0AA37Q6K9_9BACT</name>
<reference evidence="10" key="1">
    <citation type="submission" date="2022-08" db="EMBL/GenBank/DDBJ databases">
        <title>Draft genome sequencing of Roseisolibacter agri AW1220.</title>
        <authorList>
            <person name="Tobiishi Y."/>
            <person name="Tonouchi A."/>
        </authorList>
    </citation>
    <scope>NUCLEOTIDE SEQUENCE</scope>
    <source>
        <strain evidence="10">AW1220</strain>
    </source>
</reference>
<dbReference type="NCBIfam" id="TIGR00503">
    <property type="entry name" value="prfC"/>
    <property type="match status" value="1"/>
</dbReference>
<dbReference type="Pfam" id="PF16658">
    <property type="entry name" value="RF3_C"/>
    <property type="match status" value="1"/>
</dbReference>
<comment type="caution">
    <text evidence="10">The sequence shown here is derived from an EMBL/GenBank/DDBJ whole genome shotgun (WGS) entry which is preliminary data.</text>
</comment>
<dbReference type="CDD" id="cd04169">
    <property type="entry name" value="RF3"/>
    <property type="match status" value="1"/>
</dbReference>
<dbReference type="InterPro" id="IPR000795">
    <property type="entry name" value="T_Tr_GTP-bd_dom"/>
</dbReference>
<dbReference type="PRINTS" id="PR00315">
    <property type="entry name" value="ELONGATNFCT"/>
</dbReference>
<dbReference type="InterPro" id="IPR009000">
    <property type="entry name" value="Transl_B-barrel_sf"/>
</dbReference>
<dbReference type="Pfam" id="PF00009">
    <property type="entry name" value="GTP_EFTU"/>
    <property type="match status" value="1"/>
</dbReference>
<keyword evidence="3 7" id="KW-0963">Cytoplasm</keyword>
<dbReference type="GO" id="GO:0006449">
    <property type="term" value="P:regulation of translational termination"/>
    <property type="evidence" value="ECO:0007669"/>
    <property type="project" value="UniProtKB-UniRule"/>
</dbReference>
<comment type="similarity">
    <text evidence="2 7">Belongs to the TRAFAC class translation factor GTPase superfamily. Classic translation factor GTPase family. PrfC subfamily.</text>
</comment>
<comment type="subcellular location">
    <subcellularLocation>
        <location evidence="1 7">Cytoplasm</location>
    </subcellularLocation>
</comment>
<proteinExistence type="inferred from homology"/>
<evidence type="ECO:0000256" key="8">
    <source>
        <dbReference type="NCBIfam" id="TIGR00503"/>
    </source>
</evidence>
<dbReference type="NCBIfam" id="NF001964">
    <property type="entry name" value="PRK00741.1"/>
    <property type="match status" value="1"/>
</dbReference>
<dbReference type="GO" id="GO:0016149">
    <property type="term" value="F:translation release factor activity, codon specific"/>
    <property type="evidence" value="ECO:0007669"/>
    <property type="project" value="UniProtKB-UniRule"/>
</dbReference>
<evidence type="ECO:0000313" key="11">
    <source>
        <dbReference type="Proteomes" id="UP001161325"/>
    </source>
</evidence>
<dbReference type="InterPro" id="IPR005225">
    <property type="entry name" value="Small_GTP-bd"/>
</dbReference>
<dbReference type="InterPro" id="IPR032090">
    <property type="entry name" value="RF3_C"/>
</dbReference>
<dbReference type="EMBL" id="BRXS01000003">
    <property type="protein sequence ID" value="GLC25642.1"/>
    <property type="molecule type" value="Genomic_DNA"/>
</dbReference>
<dbReference type="InterPro" id="IPR035647">
    <property type="entry name" value="EFG_III/V"/>
</dbReference>
<dbReference type="PANTHER" id="PTHR43556:SF2">
    <property type="entry name" value="PEPTIDE CHAIN RELEASE FACTOR RF3"/>
    <property type="match status" value="1"/>
</dbReference>
<feature type="domain" description="Tr-type G" evidence="9">
    <location>
        <begin position="29"/>
        <end position="301"/>
    </location>
</feature>
<dbReference type="FunFam" id="3.40.50.300:FF:000542">
    <property type="entry name" value="Peptide chain release factor 3"/>
    <property type="match status" value="1"/>
</dbReference>
<evidence type="ECO:0000256" key="3">
    <source>
        <dbReference type="ARBA" id="ARBA00022490"/>
    </source>
</evidence>
<evidence type="ECO:0000256" key="6">
    <source>
        <dbReference type="ARBA" id="ARBA00023134"/>
    </source>
</evidence>
<dbReference type="HAMAP" id="MF_00072">
    <property type="entry name" value="Rel_fac_3"/>
    <property type="match status" value="1"/>
</dbReference>
<gene>
    <name evidence="7 10" type="primary">prfC</name>
    <name evidence="10" type="ORF">rosag_21550</name>
</gene>
<dbReference type="PROSITE" id="PS00301">
    <property type="entry name" value="G_TR_1"/>
    <property type="match status" value="1"/>
</dbReference>
<organism evidence="10 11">
    <name type="scientific">Roseisolibacter agri</name>
    <dbReference type="NCBI Taxonomy" id="2014610"/>
    <lineage>
        <taxon>Bacteria</taxon>
        <taxon>Pseudomonadati</taxon>
        <taxon>Gemmatimonadota</taxon>
        <taxon>Gemmatimonadia</taxon>
        <taxon>Gemmatimonadales</taxon>
        <taxon>Gemmatimonadaceae</taxon>
        <taxon>Roseisolibacter</taxon>
    </lineage>
</organism>
<evidence type="ECO:0000259" key="9">
    <source>
        <dbReference type="PROSITE" id="PS51722"/>
    </source>
</evidence>
<dbReference type="GO" id="GO:0003924">
    <property type="term" value="F:GTPase activity"/>
    <property type="evidence" value="ECO:0007669"/>
    <property type="project" value="InterPro"/>
</dbReference>
<dbReference type="InterPro" id="IPR053905">
    <property type="entry name" value="EF-G-like_DII"/>
</dbReference>
<dbReference type="SUPFAM" id="SSF50447">
    <property type="entry name" value="Translation proteins"/>
    <property type="match status" value="1"/>
</dbReference>
<feature type="binding site" evidence="7">
    <location>
        <begin position="160"/>
        <end position="163"/>
    </location>
    <ligand>
        <name>GTP</name>
        <dbReference type="ChEBI" id="CHEBI:37565"/>
    </ligand>
</feature>
<dbReference type="GO" id="GO:0005829">
    <property type="term" value="C:cytosol"/>
    <property type="evidence" value="ECO:0007669"/>
    <property type="project" value="TreeGrafter"/>
</dbReference>
<dbReference type="PROSITE" id="PS51722">
    <property type="entry name" value="G_TR_2"/>
    <property type="match status" value="1"/>
</dbReference>
<dbReference type="RefSeq" id="WP_284350099.1">
    <property type="nucleotide sequence ID" value="NZ_BRXS01000003.1"/>
</dbReference>
<dbReference type="Pfam" id="PF22042">
    <property type="entry name" value="EF-G_D2"/>
    <property type="match status" value="1"/>
</dbReference>
<dbReference type="InterPro" id="IPR031157">
    <property type="entry name" value="G_TR_CS"/>
</dbReference>
<keyword evidence="5 7" id="KW-0648">Protein biosynthesis</keyword>
<dbReference type="InterPro" id="IPR004548">
    <property type="entry name" value="PrfC"/>
</dbReference>
<evidence type="ECO:0000256" key="4">
    <source>
        <dbReference type="ARBA" id="ARBA00022741"/>
    </source>
</evidence>
<evidence type="ECO:0000256" key="5">
    <source>
        <dbReference type="ARBA" id="ARBA00022917"/>
    </source>
</evidence>
<protein>
    <recommendedName>
        <fullName evidence="7 8">Peptide chain release factor 3</fullName>
        <shortName evidence="7">RF-3</shortName>
    </recommendedName>
</protein>
<dbReference type="Gene3D" id="3.40.50.300">
    <property type="entry name" value="P-loop containing nucleotide triphosphate hydrolases"/>
    <property type="match status" value="2"/>
</dbReference>
<dbReference type="InterPro" id="IPR038467">
    <property type="entry name" value="RF3_dom_3_sf"/>
</dbReference>
<sequence length="555" mass="61297">MSAPVDLSVHLSDPAATDALPARVALEAARRRTFAIISHPDAGKTTLTEKLLLYGGAIHLAGSVKARRAARHATSDWMKLEQERGISVTSSVLQFDWQGYKVNLLDTPGHADFSEDTYRTLIAADSAVMLLDNRKGVEERTRQLFEVCHKRRTPIFTFVNKCDRAGEDPLKLLDDVEKDLGITCAPVTWPIVDGDKFVGVYDRLTQHVLLFERGEHHGSQQLATIEGGLDAPEIAEHCSPYALDRLREDLELLDVGLGQFDPEAFRAGQLSPTFFGSALTNFGVEPFLREFVQLAPGPGPRDTTKGPIAPETTGFAGFVFKIQANMDPKHRDRMAFVRVVSGRYAAGMETTLTRTGKTLRLSAPQSVMARERQAIDEAWPGDVVGIVDKGTLRIGDTLLEVAPKDPPQFSDIPRFPPEHFVRVLSADPMRRKQLDTGLKQLSEEGAAQVFFAEADAKLGSGPSPIVGAIGQLQFDVMMFRLESEYGAPAKLESLGYGNPRWVTGDRKEIERVGSVHGRILLYDIKGNPMILFSDRWAMRSALDKETKVEWHESAP</sequence>
<dbReference type="Gene3D" id="3.30.70.3280">
    <property type="entry name" value="Peptide chain release factor 3, domain III"/>
    <property type="match status" value="1"/>
</dbReference>
<accession>A0AA37Q6K9</accession>
<evidence type="ECO:0000256" key="2">
    <source>
        <dbReference type="ARBA" id="ARBA00009978"/>
    </source>
</evidence>
<keyword evidence="6 7" id="KW-0342">GTP-binding</keyword>
<dbReference type="SUPFAM" id="SSF54980">
    <property type="entry name" value="EF-G C-terminal domain-like"/>
    <property type="match status" value="1"/>
</dbReference>
<dbReference type="NCBIfam" id="TIGR00231">
    <property type="entry name" value="small_GTP"/>
    <property type="match status" value="1"/>
</dbReference>
<dbReference type="PANTHER" id="PTHR43556">
    <property type="entry name" value="PEPTIDE CHAIN RELEASE FACTOR RF3"/>
    <property type="match status" value="1"/>
</dbReference>
<dbReference type="SUPFAM" id="SSF52540">
    <property type="entry name" value="P-loop containing nucleoside triphosphate hydrolases"/>
    <property type="match status" value="1"/>
</dbReference>
<dbReference type="InterPro" id="IPR041732">
    <property type="entry name" value="RF3_GTP-bd"/>
</dbReference>
<dbReference type="GO" id="GO:0016150">
    <property type="term" value="F:translation release factor activity, codon nonspecific"/>
    <property type="evidence" value="ECO:0007669"/>
    <property type="project" value="TreeGrafter"/>
</dbReference>
<evidence type="ECO:0000256" key="7">
    <source>
        <dbReference type="HAMAP-Rule" id="MF_00072"/>
    </source>
</evidence>
<evidence type="ECO:0000256" key="1">
    <source>
        <dbReference type="ARBA" id="ARBA00004496"/>
    </source>
</evidence>
<feature type="binding site" evidence="7">
    <location>
        <begin position="38"/>
        <end position="45"/>
    </location>
    <ligand>
        <name>GTP</name>
        <dbReference type="ChEBI" id="CHEBI:37565"/>
    </ligand>
</feature>
<dbReference type="AlphaFoldDB" id="A0AA37Q6K9"/>
<evidence type="ECO:0000313" key="10">
    <source>
        <dbReference type="EMBL" id="GLC25642.1"/>
    </source>
</evidence>